<dbReference type="GO" id="GO:0030036">
    <property type="term" value="P:actin cytoskeleton organization"/>
    <property type="evidence" value="ECO:0007669"/>
    <property type="project" value="TreeGrafter"/>
</dbReference>
<dbReference type="PANTHER" id="PTHR12877">
    <property type="entry name" value="RHO GUANINE NUCLEOTIDE EXCHANGE FACTOR"/>
    <property type="match status" value="1"/>
</dbReference>
<dbReference type="Pfam" id="PF19056">
    <property type="entry name" value="WD40_2"/>
    <property type="match status" value="1"/>
</dbReference>
<organism evidence="4 5">
    <name type="scientific">Camelus dromedarius</name>
    <name type="common">Dromedary</name>
    <name type="synonym">Arabian camel</name>
    <dbReference type="NCBI Taxonomy" id="9838"/>
    <lineage>
        <taxon>Eukaryota</taxon>
        <taxon>Metazoa</taxon>
        <taxon>Chordata</taxon>
        <taxon>Craniata</taxon>
        <taxon>Vertebrata</taxon>
        <taxon>Euteleostomi</taxon>
        <taxon>Mammalia</taxon>
        <taxon>Eutheria</taxon>
        <taxon>Laurasiatheria</taxon>
        <taxon>Artiodactyla</taxon>
        <taxon>Tylopoda</taxon>
        <taxon>Camelidae</taxon>
        <taxon>Camelus</taxon>
    </lineage>
</organism>
<name>A0A5N4CF07_CAMDR</name>
<dbReference type="FunFam" id="2.130.10.10:FF:000340">
    <property type="entry name" value="Rho guanine nucleotide exchange factor (GEF) 10"/>
    <property type="match status" value="1"/>
</dbReference>
<evidence type="ECO:0000256" key="1">
    <source>
        <dbReference type="ARBA" id="ARBA00022553"/>
    </source>
</evidence>
<sequence length="437" mass="46171">MGQIAIVSFQSPSPKVIECFNVESRILCMAYVPAEEKPRGPGAPPEPEATAGHVLGVPTICLGTEEGSISVYKSSQGSKKVQLQHFFTPEKCAVLSLACSPRSLYAGLVSGAVAVYARAEDGSWNSQPQKVLKLGVLPVRSLLMMEDSLWAASGGQVFIISAGAQAVEGQLEAHQEEGMVVSHLAVAGVGIWVAFTSGSTLRLFHTETLKHLQDINIATPVHHMLPGPQRLSVTSLLVCHGLLMVGTSLGVVVALPVPRLQGIPKVTGRGMVSYHAHNGPVKFLVEATAALKTDKDKPRDSPPLSVDPQDEDQRDALPGEGPGPCPPRSSPDAVWLGASLGSTTQASDVSSSSGSLTPSQGSGSLEPRSEEGFLQDLLRHPGISAGRGRRARKAKASSVLVACGGQGHRRMSRKARQQRPEELVSSVMVWQIPLLNV</sequence>
<keyword evidence="5" id="KW-1185">Reference proteome</keyword>
<dbReference type="Gene3D" id="2.130.10.10">
    <property type="entry name" value="YVTN repeat-like/Quinoprotein amine dehydrogenase"/>
    <property type="match status" value="1"/>
</dbReference>
<dbReference type="GO" id="GO:0005085">
    <property type="term" value="F:guanyl-nucleotide exchange factor activity"/>
    <property type="evidence" value="ECO:0007669"/>
    <property type="project" value="UniProtKB-KW"/>
</dbReference>
<evidence type="ECO:0000256" key="3">
    <source>
        <dbReference type="SAM" id="MobiDB-lite"/>
    </source>
</evidence>
<proteinExistence type="predicted"/>
<dbReference type="GO" id="GO:0005813">
    <property type="term" value="C:centrosome"/>
    <property type="evidence" value="ECO:0007669"/>
    <property type="project" value="TreeGrafter"/>
</dbReference>
<keyword evidence="1" id="KW-0597">Phosphoprotein</keyword>
<evidence type="ECO:0000313" key="4">
    <source>
        <dbReference type="EMBL" id="KAB1257495.1"/>
    </source>
</evidence>
<dbReference type="PANTHER" id="PTHR12877:SF14">
    <property type="entry name" value="RHO GUANINE NUCLEOTIDE EXCHANGE FACTOR 10"/>
    <property type="match status" value="1"/>
</dbReference>
<dbReference type="InterPro" id="IPR039919">
    <property type="entry name" value="ARHGEF10/ARHGEF17"/>
</dbReference>
<evidence type="ECO:0000256" key="2">
    <source>
        <dbReference type="ARBA" id="ARBA00022658"/>
    </source>
</evidence>
<dbReference type="GO" id="GO:0051496">
    <property type="term" value="P:positive regulation of stress fiber assembly"/>
    <property type="evidence" value="ECO:0007669"/>
    <property type="project" value="TreeGrafter"/>
</dbReference>
<gene>
    <name evidence="4" type="ORF">Cadr_000026695</name>
</gene>
<accession>A0A5N4CF07</accession>
<evidence type="ECO:0000313" key="5">
    <source>
        <dbReference type="Proteomes" id="UP000299084"/>
    </source>
</evidence>
<dbReference type="AlphaFoldDB" id="A0A5N4CF07"/>
<feature type="compositionally biased region" description="Low complexity" evidence="3">
    <location>
        <begin position="341"/>
        <end position="364"/>
    </location>
</feature>
<keyword evidence="2" id="KW-0344">Guanine-nucleotide releasing factor</keyword>
<dbReference type="InterPro" id="IPR036322">
    <property type="entry name" value="WD40_repeat_dom_sf"/>
</dbReference>
<dbReference type="InterPro" id="IPR015943">
    <property type="entry name" value="WD40/YVTN_repeat-like_dom_sf"/>
</dbReference>
<feature type="region of interest" description="Disordered" evidence="3">
    <location>
        <begin position="292"/>
        <end position="368"/>
    </location>
</feature>
<comment type="caution">
    <text evidence="4">The sequence shown here is derived from an EMBL/GenBank/DDBJ whole genome shotgun (WGS) entry which is preliminary data.</text>
</comment>
<dbReference type="EMBL" id="JWIN03000026">
    <property type="protein sequence ID" value="KAB1257495.1"/>
    <property type="molecule type" value="Genomic_DNA"/>
</dbReference>
<dbReference type="SUPFAM" id="SSF50978">
    <property type="entry name" value="WD40 repeat-like"/>
    <property type="match status" value="1"/>
</dbReference>
<dbReference type="Proteomes" id="UP000299084">
    <property type="component" value="Unassembled WGS sequence"/>
</dbReference>
<dbReference type="GO" id="GO:0090307">
    <property type="term" value="P:mitotic spindle assembly"/>
    <property type="evidence" value="ECO:0007669"/>
    <property type="project" value="TreeGrafter"/>
</dbReference>
<reference evidence="4 5" key="1">
    <citation type="journal article" date="2019" name="Mol. Ecol. Resour.">
        <title>Improving Illumina assemblies with Hi-C and long reads: an example with the North African dromedary.</title>
        <authorList>
            <person name="Elbers J.P."/>
            <person name="Rogers M.F."/>
            <person name="Perelman P.L."/>
            <person name="Proskuryakova A.A."/>
            <person name="Serdyukova N.A."/>
            <person name="Johnson W.E."/>
            <person name="Horin P."/>
            <person name="Corander J."/>
            <person name="Murphy D."/>
            <person name="Burger P.A."/>
        </authorList>
    </citation>
    <scope>NUCLEOTIDE SEQUENCE [LARGE SCALE GENOMIC DNA]</scope>
    <source>
        <strain evidence="4">Drom800</strain>
        <tissue evidence="4">Blood</tissue>
    </source>
</reference>
<protein>
    <submittedName>
        <fullName evidence="4">Rho guanine nucleotide exchange factor 10</fullName>
    </submittedName>
</protein>